<dbReference type="AlphaFoldDB" id="A0A4Q0I412"/>
<reference evidence="3" key="1">
    <citation type="submission" date="2018-11" db="EMBL/GenBank/DDBJ databases">
        <title>Genome sequencing of a novel mesophilic and cellulolytic organism within the genus Hungateiclostridium.</title>
        <authorList>
            <person name="Rettenmaier R."/>
            <person name="Liebl W."/>
            <person name="Zverlov V."/>
        </authorList>
    </citation>
    <scope>NUCLEOTIDE SEQUENCE [LARGE SCALE GENOMIC DNA]</scope>
    <source>
        <strain evidence="3">N2K1</strain>
    </source>
</reference>
<dbReference type="Proteomes" id="UP000289166">
    <property type="component" value="Unassembled WGS sequence"/>
</dbReference>
<feature type="domain" description="DUF2383" evidence="1">
    <location>
        <begin position="8"/>
        <end position="114"/>
    </location>
</feature>
<accession>A0A4Q0I412</accession>
<protein>
    <submittedName>
        <fullName evidence="2">DUF2383 domain-containing protein</fullName>
    </submittedName>
</protein>
<evidence type="ECO:0000313" key="3">
    <source>
        <dbReference type="Proteomes" id="UP000289166"/>
    </source>
</evidence>
<evidence type="ECO:0000259" key="1">
    <source>
        <dbReference type="Pfam" id="PF09537"/>
    </source>
</evidence>
<gene>
    <name evidence="2" type="ORF">EFD62_09510</name>
</gene>
<dbReference type="InterPro" id="IPR019052">
    <property type="entry name" value="DUF2383"/>
</dbReference>
<dbReference type="InterPro" id="IPR012347">
    <property type="entry name" value="Ferritin-like"/>
</dbReference>
<organism evidence="2 3">
    <name type="scientific">Acetivibrio mesophilus</name>
    <dbReference type="NCBI Taxonomy" id="2487273"/>
    <lineage>
        <taxon>Bacteria</taxon>
        <taxon>Bacillati</taxon>
        <taxon>Bacillota</taxon>
        <taxon>Clostridia</taxon>
        <taxon>Eubacteriales</taxon>
        <taxon>Oscillospiraceae</taxon>
        <taxon>Acetivibrio</taxon>
    </lineage>
</organism>
<dbReference type="Gene3D" id="1.20.1260.10">
    <property type="match status" value="1"/>
</dbReference>
<dbReference type="OrthoDB" id="1706687at2"/>
<dbReference type="Pfam" id="PF09537">
    <property type="entry name" value="DUF2383"/>
    <property type="match status" value="1"/>
</dbReference>
<evidence type="ECO:0000313" key="2">
    <source>
        <dbReference type="EMBL" id="RXE59023.1"/>
    </source>
</evidence>
<dbReference type="EMBL" id="RLII01000010">
    <property type="protein sequence ID" value="RXE59023.1"/>
    <property type="molecule type" value="Genomic_DNA"/>
</dbReference>
<dbReference type="SUPFAM" id="SSF47240">
    <property type="entry name" value="Ferritin-like"/>
    <property type="match status" value="1"/>
</dbReference>
<dbReference type="RefSeq" id="WP_069196042.1">
    <property type="nucleotide sequence ID" value="NZ_RLII01000010.1"/>
</dbReference>
<dbReference type="InterPro" id="IPR009078">
    <property type="entry name" value="Ferritin-like_SF"/>
</dbReference>
<keyword evidence="3" id="KW-1185">Reference proteome</keyword>
<comment type="caution">
    <text evidence="2">The sequence shown here is derived from an EMBL/GenBank/DDBJ whole genome shotgun (WGS) entry which is preliminary data.</text>
</comment>
<name>A0A4Q0I412_9FIRM</name>
<sequence>MDNKDNVVIKELNSFLEGNYMAVHGYERYIQHVKDQNVKKELQRIQQEHKQNSALIAERIQNLGGVPVDGPGFMGSMAETMNKLKGTSDDTAFILKDAAESENKGIKMGEEVVRGDLDTESRKIVEKVLDVNRQHVSQLNNLLQ</sequence>
<proteinExistence type="predicted"/>
<dbReference type="CDD" id="cd00657">
    <property type="entry name" value="Ferritin_like"/>
    <property type="match status" value="1"/>
</dbReference>